<feature type="domain" description="DM" evidence="8">
    <location>
        <begin position="57"/>
        <end position="104"/>
    </location>
</feature>
<evidence type="ECO:0000256" key="3">
    <source>
        <dbReference type="ARBA" id="ARBA00022833"/>
    </source>
</evidence>
<evidence type="ECO:0000259" key="8">
    <source>
        <dbReference type="PROSITE" id="PS50809"/>
    </source>
</evidence>
<dbReference type="InterPro" id="IPR036407">
    <property type="entry name" value="DM_DNA-bd_sf"/>
</dbReference>
<sequence length="238" mass="26984">MNEEDIDVESLEDCLSRDDGLGCAEEEGEGGEEVERAINADKKPAPEQRRLARSPKCARCRNHGVVSCLKGHKRFCRWRDCHCTNCLLVVERQRVMAAQVALRRQQATEVKKDLSGKESSASVRRTSYQRYPRTPSLLAKSILEGYRPPQDDSLSCPNRFALPPLSDRMRKRRAFADKELESVMLEREYRERDWYIVGFSEVSLDMGCVFEEAGVKWGNSSKSGILKIIQGGVIGLWG</sequence>
<name>A0A401NJN2_SCYTO</name>
<dbReference type="InterPro" id="IPR001275">
    <property type="entry name" value="DM_DNA-bd"/>
</dbReference>
<dbReference type="AlphaFoldDB" id="A0A401NJN2"/>
<feature type="region of interest" description="Disordered" evidence="7">
    <location>
        <begin position="17"/>
        <end position="50"/>
    </location>
</feature>
<dbReference type="Gene3D" id="4.10.1040.10">
    <property type="entry name" value="DM DNA-binding domain"/>
    <property type="match status" value="1"/>
</dbReference>
<dbReference type="GO" id="GO:0007548">
    <property type="term" value="P:sex differentiation"/>
    <property type="evidence" value="ECO:0007669"/>
    <property type="project" value="TreeGrafter"/>
</dbReference>
<comment type="subcellular location">
    <subcellularLocation>
        <location evidence="6">Nucleus</location>
    </subcellularLocation>
</comment>
<dbReference type="OrthoDB" id="9948078at2759"/>
<comment type="similarity">
    <text evidence="1">Belongs to the DMRT family.</text>
</comment>
<organism evidence="9 10">
    <name type="scientific">Scyliorhinus torazame</name>
    <name type="common">Cloudy catshark</name>
    <name type="synonym">Catulus torazame</name>
    <dbReference type="NCBI Taxonomy" id="75743"/>
    <lineage>
        <taxon>Eukaryota</taxon>
        <taxon>Metazoa</taxon>
        <taxon>Chordata</taxon>
        <taxon>Craniata</taxon>
        <taxon>Vertebrata</taxon>
        <taxon>Chondrichthyes</taxon>
        <taxon>Elasmobranchii</taxon>
        <taxon>Galeomorphii</taxon>
        <taxon>Galeoidea</taxon>
        <taxon>Carcharhiniformes</taxon>
        <taxon>Scyliorhinidae</taxon>
        <taxon>Scyliorhinus</taxon>
    </lineage>
</organism>
<dbReference type="PROSITE" id="PS40000">
    <property type="entry name" value="DM_1"/>
    <property type="match status" value="1"/>
</dbReference>
<dbReference type="PANTHER" id="PTHR12322:SF123">
    <property type="entry name" value="DOUBLESEX-AND MAB-3-RELATED TRANSCRIPTION FACTOR 2B"/>
    <property type="match status" value="1"/>
</dbReference>
<accession>A0A401NJN2</accession>
<dbReference type="PROSITE" id="PS50809">
    <property type="entry name" value="DM_2"/>
    <property type="match status" value="1"/>
</dbReference>
<dbReference type="InterPro" id="IPR026607">
    <property type="entry name" value="DMRT"/>
</dbReference>
<evidence type="ECO:0000256" key="7">
    <source>
        <dbReference type="SAM" id="MobiDB-lite"/>
    </source>
</evidence>
<comment type="caution">
    <text evidence="9">The sequence shown here is derived from an EMBL/GenBank/DDBJ whole genome shotgun (WGS) entry which is preliminary data.</text>
</comment>
<keyword evidence="5 6" id="KW-0539">Nucleus</keyword>
<evidence type="ECO:0000256" key="5">
    <source>
        <dbReference type="ARBA" id="ARBA00023242"/>
    </source>
</evidence>
<dbReference type="GO" id="GO:0046872">
    <property type="term" value="F:metal ion binding"/>
    <property type="evidence" value="ECO:0007669"/>
    <property type="project" value="UniProtKB-KW"/>
</dbReference>
<dbReference type="SUPFAM" id="SSF82927">
    <property type="entry name" value="Cysteine-rich DNA binding domain, (DM domain)"/>
    <property type="match status" value="1"/>
</dbReference>
<dbReference type="EMBL" id="BFAA01007602">
    <property type="protein sequence ID" value="GCB61086.1"/>
    <property type="molecule type" value="Genomic_DNA"/>
</dbReference>
<dbReference type="FunFam" id="4.10.1040.10:FF:000001">
    <property type="entry name" value="doublesex- and mab-3-related transcription factor 1"/>
    <property type="match status" value="1"/>
</dbReference>
<evidence type="ECO:0000313" key="10">
    <source>
        <dbReference type="Proteomes" id="UP000288216"/>
    </source>
</evidence>
<feature type="DNA-binding region" description="DM" evidence="6">
    <location>
        <begin position="57"/>
        <end position="104"/>
    </location>
</feature>
<dbReference type="PANTHER" id="PTHR12322">
    <property type="entry name" value="DOUBLESEX AND MAB-3 RELATED TRANSCRIPTION FACTOR DMRT"/>
    <property type="match status" value="1"/>
</dbReference>
<gene>
    <name evidence="9" type="ORF">scyTo_0014275</name>
</gene>
<evidence type="ECO:0000256" key="6">
    <source>
        <dbReference type="PROSITE-ProRule" id="PRU00070"/>
    </source>
</evidence>
<keyword evidence="4 6" id="KW-0238">DNA-binding</keyword>
<evidence type="ECO:0000256" key="1">
    <source>
        <dbReference type="ARBA" id="ARBA00006834"/>
    </source>
</evidence>
<dbReference type="GO" id="GO:0000978">
    <property type="term" value="F:RNA polymerase II cis-regulatory region sequence-specific DNA binding"/>
    <property type="evidence" value="ECO:0007669"/>
    <property type="project" value="TreeGrafter"/>
</dbReference>
<evidence type="ECO:0000256" key="2">
    <source>
        <dbReference type="ARBA" id="ARBA00022723"/>
    </source>
</evidence>
<dbReference type="GO" id="GO:0000981">
    <property type="term" value="F:DNA-binding transcription factor activity, RNA polymerase II-specific"/>
    <property type="evidence" value="ECO:0007669"/>
    <property type="project" value="TreeGrafter"/>
</dbReference>
<keyword evidence="2 6" id="KW-0479">Metal-binding</keyword>
<reference evidence="9 10" key="1">
    <citation type="journal article" date="2018" name="Nat. Ecol. Evol.">
        <title>Shark genomes provide insights into elasmobranch evolution and the origin of vertebrates.</title>
        <authorList>
            <person name="Hara Y"/>
            <person name="Yamaguchi K"/>
            <person name="Onimaru K"/>
            <person name="Kadota M"/>
            <person name="Koyanagi M"/>
            <person name="Keeley SD"/>
            <person name="Tatsumi K"/>
            <person name="Tanaka K"/>
            <person name="Motone F"/>
            <person name="Kageyama Y"/>
            <person name="Nozu R"/>
            <person name="Adachi N"/>
            <person name="Nishimura O"/>
            <person name="Nakagawa R"/>
            <person name="Tanegashima C"/>
            <person name="Kiyatake I"/>
            <person name="Matsumoto R"/>
            <person name="Murakumo K"/>
            <person name="Nishida K"/>
            <person name="Terakita A"/>
            <person name="Kuratani S"/>
            <person name="Sato K"/>
            <person name="Hyodo S Kuraku.S."/>
        </authorList>
    </citation>
    <scope>NUCLEOTIDE SEQUENCE [LARGE SCALE GENOMIC DNA]</scope>
</reference>
<keyword evidence="3 6" id="KW-0862">Zinc</keyword>
<dbReference type="SMART" id="SM00301">
    <property type="entry name" value="DM"/>
    <property type="match status" value="1"/>
</dbReference>
<dbReference type="OMA" id="CVFEEAG"/>
<evidence type="ECO:0000313" key="9">
    <source>
        <dbReference type="EMBL" id="GCB61086.1"/>
    </source>
</evidence>
<proteinExistence type="inferred from homology"/>
<dbReference type="Proteomes" id="UP000288216">
    <property type="component" value="Unassembled WGS sequence"/>
</dbReference>
<dbReference type="GO" id="GO:0005634">
    <property type="term" value="C:nucleus"/>
    <property type="evidence" value="ECO:0007669"/>
    <property type="project" value="UniProtKB-SubCell"/>
</dbReference>
<dbReference type="Pfam" id="PF00751">
    <property type="entry name" value="DM"/>
    <property type="match status" value="1"/>
</dbReference>
<keyword evidence="10" id="KW-1185">Reference proteome</keyword>
<dbReference type="STRING" id="75743.A0A401NJN2"/>
<protein>
    <recommendedName>
        <fullName evidence="8">DM domain-containing protein</fullName>
    </recommendedName>
</protein>
<feature type="compositionally biased region" description="Basic and acidic residues" evidence="7">
    <location>
        <begin position="33"/>
        <end position="50"/>
    </location>
</feature>
<evidence type="ECO:0000256" key="4">
    <source>
        <dbReference type="ARBA" id="ARBA00023125"/>
    </source>
</evidence>